<dbReference type="PROSITE" id="PS50853">
    <property type="entry name" value="FN3"/>
    <property type="match status" value="2"/>
</dbReference>
<evidence type="ECO:0000259" key="4">
    <source>
        <dbReference type="PROSITE" id="PS50853"/>
    </source>
</evidence>
<protein>
    <recommendedName>
        <fullName evidence="4">Fibronectin type-III domain-containing protein</fullName>
    </recommendedName>
</protein>
<dbReference type="InterPro" id="IPR050991">
    <property type="entry name" value="ECM_Regulatory_Proteins"/>
</dbReference>
<reference evidence="5" key="1">
    <citation type="submission" date="2022-03" db="EMBL/GenBank/DDBJ databases">
        <authorList>
            <person name="Sayadi A."/>
        </authorList>
    </citation>
    <scope>NUCLEOTIDE SEQUENCE</scope>
</reference>
<dbReference type="Gene3D" id="2.60.40.10">
    <property type="entry name" value="Immunoglobulins"/>
    <property type="match status" value="2"/>
</dbReference>
<dbReference type="InterPro" id="IPR013783">
    <property type="entry name" value="Ig-like_fold"/>
</dbReference>
<dbReference type="CDD" id="cd00063">
    <property type="entry name" value="FN3"/>
    <property type="match status" value="2"/>
</dbReference>
<keyword evidence="1" id="KW-0677">Repeat</keyword>
<dbReference type="AlphaFoldDB" id="A0A9P0JTU2"/>
<name>A0A9P0JTU2_ACAOB</name>
<feature type="signal peptide" evidence="3">
    <location>
        <begin position="1"/>
        <end position="19"/>
    </location>
</feature>
<evidence type="ECO:0000256" key="2">
    <source>
        <dbReference type="SAM" id="MobiDB-lite"/>
    </source>
</evidence>
<proteinExistence type="predicted"/>
<sequence>MNSVLCGVIVALMPALVFTSDVADFSEDVLAHECVPRPVQNLKLTPNNTITWNPPEDAETCTIKKYLLFISKGDYNYVLETLSTARSVSVAFLEHCTLYNFTVVAVSTQDVEGWQSTLNIKTQMPGGQTLLTVRNVTLLEQGQTVVANWSLDENLQSCVHFYRLVYWDDFSEVPKDVYMTNTSYTIPNVVPCSKYNVKVSAWTSPTQEGPVATAAYTTIAKPSAQPHIFNLVVDKHAAEMVWHLPEYHCNRCPISKVIVDATPQFKLTIPYQDSPLRPDVVINLTNLTESTVYKCDVYLQNNAGLSPPVHVLIQTHYEPTPPPPTSPTPAPTPPTPPPTSPTPAPTPPTPAPTPPPTPAPAPPAPNPLNPPRPLSPH</sequence>
<organism evidence="5 6">
    <name type="scientific">Acanthoscelides obtectus</name>
    <name type="common">Bean weevil</name>
    <name type="synonym">Bruchus obtectus</name>
    <dbReference type="NCBI Taxonomy" id="200917"/>
    <lineage>
        <taxon>Eukaryota</taxon>
        <taxon>Metazoa</taxon>
        <taxon>Ecdysozoa</taxon>
        <taxon>Arthropoda</taxon>
        <taxon>Hexapoda</taxon>
        <taxon>Insecta</taxon>
        <taxon>Pterygota</taxon>
        <taxon>Neoptera</taxon>
        <taxon>Endopterygota</taxon>
        <taxon>Coleoptera</taxon>
        <taxon>Polyphaga</taxon>
        <taxon>Cucujiformia</taxon>
        <taxon>Chrysomeloidea</taxon>
        <taxon>Chrysomelidae</taxon>
        <taxon>Bruchinae</taxon>
        <taxon>Bruchini</taxon>
        <taxon>Acanthoscelides</taxon>
    </lineage>
</organism>
<feature type="chain" id="PRO_5040280747" description="Fibronectin type-III domain-containing protein" evidence="3">
    <location>
        <begin position="20"/>
        <end position="377"/>
    </location>
</feature>
<comment type="caution">
    <text evidence="5">The sequence shown here is derived from an EMBL/GenBank/DDBJ whole genome shotgun (WGS) entry which is preliminary data.</text>
</comment>
<evidence type="ECO:0000313" key="6">
    <source>
        <dbReference type="Proteomes" id="UP001152888"/>
    </source>
</evidence>
<dbReference type="OrthoDB" id="6739938at2759"/>
<feature type="domain" description="Fibronectin type-III" evidence="4">
    <location>
        <begin position="35"/>
        <end position="125"/>
    </location>
</feature>
<feature type="domain" description="Fibronectin type-III" evidence="4">
    <location>
        <begin position="127"/>
        <end position="223"/>
    </location>
</feature>
<accession>A0A9P0JTU2</accession>
<keyword evidence="6" id="KW-1185">Reference proteome</keyword>
<dbReference type="InterPro" id="IPR003961">
    <property type="entry name" value="FN3_dom"/>
</dbReference>
<feature type="compositionally biased region" description="Pro residues" evidence="2">
    <location>
        <begin position="319"/>
        <end position="377"/>
    </location>
</feature>
<dbReference type="PANTHER" id="PTHR46708:SF2">
    <property type="entry name" value="FIBRONECTIN TYPE-III DOMAIN-CONTAINING PROTEIN"/>
    <property type="match status" value="1"/>
</dbReference>
<dbReference type="SMART" id="SM00060">
    <property type="entry name" value="FN3"/>
    <property type="match status" value="3"/>
</dbReference>
<feature type="region of interest" description="Disordered" evidence="2">
    <location>
        <begin position="314"/>
        <end position="377"/>
    </location>
</feature>
<evidence type="ECO:0000256" key="1">
    <source>
        <dbReference type="ARBA" id="ARBA00022737"/>
    </source>
</evidence>
<gene>
    <name evidence="5" type="ORF">ACAOBT_LOCUS4042</name>
</gene>
<evidence type="ECO:0000256" key="3">
    <source>
        <dbReference type="SAM" id="SignalP"/>
    </source>
</evidence>
<dbReference type="PRINTS" id="PR01217">
    <property type="entry name" value="PRICHEXTENSN"/>
</dbReference>
<dbReference type="Proteomes" id="UP001152888">
    <property type="component" value="Unassembled WGS sequence"/>
</dbReference>
<dbReference type="PANTHER" id="PTHR46708">
    <property type="entry name" value="TENASCIN"/>
    <property type="match status" value="1"/>
</dbReference>
<keyword evidence="3" id="KW-0732">Signal</keyword>
<dbReference type="InterPro" id="IPR036116">
    <property type="entry name" value="FN3_sf"/>
</dbReference>
<dbReference type="EMBL" id="CAKOFQ010006692">
    <property type="protein sequence ID" value="CAH1961227.1"/>
    <property type="molecule type" value="Genomic_DNA"/>
</dbReference>
<evidence type="ECO:0000313" key="5">
    <source>
        <dbReference type="EMBL" id="CAH1961227.1"/>
    </source>
</evidence>
<dbReference type="SUPFAM" id="SSF49265">
    <property type="entry name" value="Fibronectin type III"/>
    <property type="match status" value="2"/>
</dbReference>